<dbReference type="AlphaFoldDB" id="A0A221M8J1"/>
<organism evidence="1 2">
    <name type="scientific">Virgibacillus necropolis</name>
    <dbReference type="NCBI Taxonomy" id="163877"/>
    <lineage>
        <taxon>Bacteria</taxon>
        <taxon>Bacillati</taxon>
        <taxon>Bacillota</taxon>
        <taxon>Bacilli</taxon>
        <taxon>Bacillales</taxon>
        <taxon>Bacillaceae</taxon>
        <taxon>Virgibacillus</taxon>
    </lineage>
</organism>
<sequence length="66" mass="8014">MNHQKDKRFDEFLSDSFKDGACIRELRLTNAELKYVQLKFPKSKVTKLPESRNRTPKKLWYEIRIK</sequence>
<dbReference type="OrthoDB" id="2721428at2"/>
<gene>
    <name evidence="1" type="ORF">CFK40_02510</name>
</gene>
<keyword evidence="2" id="KW-1185">Reference proteome</keyword>
<dbReference type="EMBL" id="CP022437">
    <property type="protein sequence ID" value="ASN03950.1"/>
    <property type="molecule type" value="Genomic_DNA"/>
</dbReference>
<accession>A0A221M8J1</accession>
<name>A0A221M8J1_9BACI</name>
<evidence type="ECO:0000313" key="1">
    <source>
        <dbReference type="EMBL" id="ASN03950.1"/>
    </source>
</evidence>
<protein>
    <submittedName>
        <fullName evidence="1">Uncharacterized protein</fullName>
    </submittedName>
</protein>
<reference evidence="1 2" key="1">
    <citation type="journal article" date="2003" name="Int. J. Syst. Evol. Microbiol.">
        <title>Virgibacillus carmonensis sp. nov., Virgibacillus necropolis sp. nov. and Virgibacillus picturae sp. nov., three novel species isolated from deteriorated mural paintings, transfer of the species of the genus salibacillus to Virgibacillus, as Virgibacillus marismortui comb. nov. and Virgibacillus salexigens comb. nov., and emended description of the genus Virgibacillus.</title>
        <authorList>
            <person name="Heyrman J."/>
            <person name="Logan N.A."/>
            <person name="Busse H.J."/>
            <person name="Balcaen A."/>
            <person name="Lebbe L."/>
            <person name="Rodriguez-Diaz M."/>
            <person name="Swings J."/>
            <person name="De Vos P."/>
        </authorList>
    </citation>
    <scope>NUCLEOTIDE SEQUENCE [LARGE SCALE GENOMIC DNA]</scope>
    <source>
        <strain evidence="1 2">LMG 19488</strain>
    </source>
</reference>
<dbReference type="RefSeq" id="WP_089530520.1">
    <property type="nucleotide sequence ID" value="NZ_CP022437.1"/>
</dbReference>
<dbReference type="KEGG" id="vne:CFK40_02510"/>
<evidence type="ECO:0000313" key="2">
    <source>
        <dbReference type="Proteomes" id="UP000204391"/>
    </source>
</evidence>
<dbReference type="Proteomes" id="UP000204391">
    <property type="component" value="Chromosome"/>
</dbReference>
<proteinExistence type="predicted"/>